<dbReference type="AlphaFoldDB" id="A0A918TGG5"/>
<accession>A0A918TGG5</accession>
<name>A0A918TGG5_9BACT</name>
<evidence type="ECO:0000313" key="2">
    <source>
        <dbReference type="Proteomes" id="UP000644507"/>
    </source>
</evidence>
<protein>
    <submittedName>
        <fullName evidence="1">Uncharacterized protein</fullName>
    </submittedName>
</protein>
<evidence type="ECO:0000313" key="1">
    <source>
        <dbReference type="EMBL" id="GHC45711.1"/>
    </source>
</evidence>
<gene>
    <name evidence="1" type="ORF">GCM10007100_08890</name>
</gene>
<comment type="caution">
    <text evidence="1">The sequence shown here is derived from an EMBL/GenBank/DDBJ whole genome shotgun (WGS) entry which is preliminary data.</text>
</comment>
<reference evidence="1" key="1">
    <citation type="journal article" date="2014" name="Int. J. Syst. Evol. Microbiol.">
        <title>Complete genome sequence of Corynebacterium casei LMG S-19264T (=DSM 44701T), isolated from a smear-ripened cheese.</title>
        <authorList>
            <consortium name="US DOE Joint Genome Institute (JGI-PGF)"/>
            <person name="Walter F."/>
            <person name="Albersmeier A."/>
            <person name="Kalinowski J."/>
            <person name="Ruckert C."/>
        </authorList>
    </citation>
    <scope>NUCLEOTIDE SEQUENCE</scope>
    <source>
        <strain evidence="1">KCTC 12988</strain>
    </source>
</reference>
<reference evidence="1" key="2">
    <citation type="submission" date="2020-09" db="EMBL/GenBank/DDBJ databases">
        <authorList>
            <person name="Sun Q."/>
            <person name="Kim S."/>
        </authorList>
    </citation>
    <scope>NUCLEOTIDE SEQUENCE</scope>
    <source>
        <strain evidence="1">KCTC 12988</strain>
    </source>
</reference>
<organism evidence="1 2">
    <name type="scientific">Roseibacillus persicicus</name>
    <dbReference type="NCBI Taxonomy" id="454148"/>
    <lineage>
        <taxon>Bacteria</taxon>
        <taxon>Pseudomonadati</taxon>
        <taxon>Verrucomicrobiota</taxon>
        <taxon>Verrucomicrobiia</taxon>
        <taxon>Verrucomicrobiales</taxon>
        <taxon>Verrucomicrobiaceae</taxon>
        <taxon>Roseibacillus</taxon>
    </lineage>
</organism>
<keyword evidence="2" id="KW-1185">Reference proteome</keyword>
<dbReference type="RefSeq" id="WP_189567717.1">
    <property type="nucleotide sequence ID" value="NZ_BMXI01000003.1"/>
</dbReference>
<dbReference type="Proteomes" id="UP000644507">
    <property type="component" value="Unassembled WGS sequence"/>
</dbReference>
<sequence length="71" mass="7570">MNHSSHIKTNSLAAAQVRCYRGVSGSLFGGSNGLQIQPTELDSAQNLGSYSKGMPAMETELSENKLVSRIT</sequence>
<dbReference type="EMBL" id="BMXI01000003">
    <property type="protein sequence ID" value="GHC45711.1"/>
    <property type="molecule type" value="Genomic_DNA"/>
</dbReference>
<proteinExistence type="predicted"/>